<evidence type="ECO:0008006" key="3">
    <source>
        <dbReference type="Google" id="ProtNLM"/>
    </source>
</evidence>
<proteinExistence type="predicted"/>
<evidence type="ECO:0000313" key="1">
    <source>
        <dbReference type="EMBL" id="AKZ61711.1"/>
    </source>
</evidence>
<keyword evidence="2" id="KW-1185">Reference proteome</keyword>
<dbReference type="Pfam" id="PF11903">
    <property type="entry name" value="ParD_like"/>
    <property type="match status" value="1"/>
</dbReference>
<protein>
    <recommendedName>
        <fullName evidence="3">ParD-like antitoxin of type II ParDE toxin-antitoxin system</fullName>
    </recommendedName>
</protein>
<gene>
    <name evidence="1" type="ORF">F506_02625</name>
</gene>
<dbReference type="RefSeq" id="WP_053195209.1">
    <property type="nucleotide sequence ID" value="NZ_CP011409.1"/>
</dbReference>
<evidence type="ECO:0000313" key="2">
    <source>
        <dbReference type="Proteomes" id="UP000063429"/>
    </source>
</evidence>
<organism evidence="1 2">
    <name type="scientific">Herbaspirillum hiltneri N3</name>
    <dbReference type="NCBI Taxonomy" id="1262470"/>
    <lineage>
        <taxon>Bacteria</taxon>
        <taxon>Pseudomonadati</taxon>
        <taxon>Pseudomonadota</taxon>
        <taxon>Betaproteobacteria</taxon>
        <taxon>Burkholderiales</taxon>
        <taxon>Oxalobacteraceae</taxon>
        <taxon>Herbaspirillum</taxon>
    </lineage>
</organism>
<dbReference type="Proteomes" id="UP000063429">
    <property type="component" value="Chromosome"/>
</dbReference>
<dbReference type="EMBL" id="CP011409">
    <property type="protein sequence ID" value="AKZ61711.1"/>
    <property type="molecule type" value="Genomic_DNA"/>
</dbReference>
<dbReference type="InterPro" id="IPR021831">
    <property type="entry name" value="ParD-like"/>
</dbReference>
<accession>A0ABN4HYK0</accession>
<name>A0ABN4HYK0_9BURK</name>
<sequence length="77" mass="8727">MGIVKITEQMHTNLRLSSGAMSRSINSQAEHWLRVGMMAELNPGLCYNEICQKLREAEQQARAEDERQEITLALAKP</sequence>
<reference evidence="2" key="1">
    <citation type="journal article" date="2015" name="Genome Announc.">
        <title>Complete Genome Sequence of Herbaspirillum hiltneri N3 (DSM 17495), Isolated from Surface-Sterilized Wheat Roots.</title>
        <authorList>
            <person name="Guizelini D."/>
            <person name="Saizaki P.M."/>
            <person name="Coimbra N.A."/>
            <person name="Weiss V.A."/>
            <person name="Faoro H."/>
            <person name="Sfeir M.Z."/>
            <person name="Baura V.A."/>
            <person name="Monteiro R.A."/>
            <person name="Chubatsu L.S."/>
            <person name="Souza E.M."/>
            <person name="Cruz L.M."/>
            <person name="Pedrosa F.O."/>
            <person name="Raittz R.T."/>
            <person name="Marchaukoski J.N."/>
            <person name="Steffens M.B."/>
        </authorList>
    </citation>
    <scope>NUCLEOTIDE SEQUENCE [LARGE SCALE GENOMIC DNA]</scope>
    <source>
        <strain evidence="2">N3</strain>
    </source>
</reference>